<evidence type="ECO:0000313" key="6">
    <source>
        <dbReference type="Proteomes" id="UP000197153"/>
    </source>
</evidence>
<dbReference type="PANTHER" id="PTHR30469">
    <property type="entry name" value="MULTIDRUG RESISTANCE PROTEIN MDTA"/>
    <property type="match status" value="1"/>
</dbReference>
<dbReference type="KEGG" id="nao:Y958_17665"/>
<keyword evidence="2" id="KW-0812">Transmembrane</keyword>
<evidence type="ECO:0000259" key="4">
    <source>
        <dbReference type="Pfam" id="PF25973"/>
    </source>
</evidence>
<feature type="domain" description="CzcB-like barrel-sandwich hybrid" evidence="4">
    <location>
        <begin position="164"/>
        <end position="311"/>
    </location>
</feature>
<organism evidence="5 6">
    <name type="scientific">Nitrospirillum viridazoti CBAmc</name>
    <dbReference type="NCBI Taxonomy" id="1441467"/>
    <lineage>
        <taxon>Bacteria</taxon>
        <taxon>Pseudomonadati</taxon>
        <taxon>Pseudomonadota</taxon>
        <taxon>Alphaproteobacteria</taxon>
        <taxon>Rhodospirillales</taxon>
        <taxon>Azospirillaceae</taxon>
        <taxon>Nitrospirillum</taxon>
        <taxon>Nitrospirillum viridazoti</taxon>
    </lineage>
</organism>
<gene>
    <name evidence="5" type="ORF">Y958_17665</name>
</gene>
<keyword evidence="2" id="KW-0472">Membrane</keyword>
<dbReference type="Gene3D" id="2.40.50.100">
    <property type="match status" value="2"/>
</dbReference>
<dbReference type="GO" id="GO:1990281">
    <property type="term" value="C:efflux pump complex"/>
    <property type="evidence" value="ECO:0007669"/>
    <property type="project" value="TreeGrafter"/>
</dbReference>
<evidence type="ECO:0000259" key="3">
    <source>
        <dbReference type="Pfam" id="PF25954"/>
    </source>
</evidence>
<dbReference type="Gene3D" id="2.40.30.170">
    <property type="match status" value="1"/>
</dbReference>
<sequence length="411" mass="42625">MKGRLERSAGPSPFLAPFALSEVALACTLPFRSTICGATACLTRYDAIGDCASRGTKVQRDKAELLRSIAIDRTAPSPARRGGGGGRGLILGLGAGAAVVVVAAGIAWSTGLLSRFGGADPAPVAVSAKPASTAAGPAQPAPAAPVSEVRSGNLIGSGYVVARRVATVSADVTGRVREVLVQEGMLVQKGQVLATLDDVLARSDLDLARARQASAEAAVVANQADLVDAEKTLERTRALTGRQFSSEADLIKADARAASLRAQLVKSKADVNAARATVAYDAEMVDRYQVRAPFTGVVTEKNAQPGEIISPMSSGGFTRTGVCTLVDMDSLEFEVEVNEANIARVRPGQKVEATLDAYPDWKVPASVLAIIPTASREKATIKVRVAIAAKDPRILPNMAAKVTFLNEGKGG</sequence>
<dbReference type="Pfam" id="PF25954">
    <property type="entry name" value="Beta-barrel_RND_2"/>
    <property type="match status" value="1"/>
</dbReference>
<dbReference type="NCBIfam" id="TIGR01730">
    <property type="entry name" value="RND_mfp"/>
    <property type="match status" value="1"/>
</dbReference>
<feature type="domain" description="CusB-like beta-barrel" evidence="3">
    <location>
        <begin position="334"/>
        <end position="406"/>
    </location>
</feature>
<reference evidence="5 6" key="1">
    <citation type="submission" date="2017-06" db="EMBL/GenBank/DDBJ databases">
        <title>Complete genome sequence of Nitrospirillum amazonense strain CBAmC, an endophytic nitrogen-fixing and plant growth-promoting bacterium, isolated from sugarcane.</title>
        <authorList>
            <person name="Schwab S."/>
            <person name="dos Santos Teixeira K.R."/>
            <person name="Simoes Araujo J.L."/>
            <person name="Soares Vidal M."/>
            <person name="Borges de Freitas H.R."/>
            <person name="Rivello Crivelaro A.L."/>
            <person name="Bueno de Camargo Nunes A."/>
            <person name="dos Santos C.M."/>
            <person name="Palmeira da Silva Rosa D."/>
            <person name="da Silva Padilha D."/>
            <person name="da Silva E."/>
            <person name="Araujo Terra L."/>
            <person name="Soares Mendes V."/>
            <person name="Farinelli L."/>
            <person name="Magalhaes Cruz L."/>
            <person name="Baldani J.I."/>
        </authorList>
    </citation>
    <scope>NUCLEOTIDE SEQUENCE [LARGE SCALE GENOMIC DNA]</scope>
    <source>
        <strain evidence="5 6">CBAmC</strain>
    </source>
</reference>
<keyword evidence="2" id="KW-1133">Transmembrane helix</keyword>
<dbReference type="AlphaFoldDB" id="A0A248JVY2"/>
<keyword evidence="6" id="KW-1185">Reference proteome</keyword>
<dbReference type="InterPro" id="IPR058792">
    <property type="entry name" value="Beta-barrel_RND_2"/>
</dbReference>
<evidence type="ECO:0000313" key="5">
    <source>
        <dbReference type="EMBL" id="ASG22739.1"/>
    </source>
</evidence>
<feature type="transmembrane region" description="Helical" evidence="2">
    <location>
        <begin position="89"/>
        <end position="108"/>
    </location>
</feature>
<dbReference type="PANTHER" id="PTHR30469:SF38">
    <property type="entry name" value="HLYD FAMILY SECRETION PROTEIN"/>
    <property type="match status" value="1"/>
</dbReference>
<dbReference type="Proteomes" id="UP000197153">
    <property type="component" value="Chromosome 2"/>
</dbReference>
<dbReference type="InterPro" id="IPR006143">
    <property type="entry name" value="RND_pump_MFP"/>
</dbReference>
<name>A0A248JVY2_9PROT</name>
<dbReference type="SUPFAM" id="SSF111369">
    <property type="entry name" value="HlyD-like secretion proteins"/>
    <property type="match status" value="1"/>
</dbReference>
<dbReference type="Pfam" id="PF25973">
    <property type="entry name" value="BSH_CzcB"/>
    <property type="match status" value="1"/>
</dbReference>
<accession>A0A248JVY2</accession>
<evidence type="ECO:0000256" key="1">
    <source>
        <dbReference type="ARBA" id="ARBA00009477"/>
    </source>
</evidence>
<protein>
    <submittedName>
        <fullName evidence="5">Efflux transporter periplasmic adaptor subunit</fullName>
    </submittedName>
</protein>
<evidence type="ECO:0000256" key="2">
    <source>
        <dbReference type="SAM" id="Phobius"/>
    </source>
</evidence>
<dbReference type="EMBL" id="CP022111">
    <property type="protein sequence ID" value="ASG22739.1"/>
    <property type="molecule type" value="Genomic_DNA"/>
</dbReference>
<comment type="similarity">
    <text evidence="1">Belongs to the membrane fusion protein (MFP) (TC 8.A.1) family.</text>
</comment>
<dbReference type="InterPro" id="IPR058647">
    <property type="entry name" value="BSH_CzcB-like"/>
</dbReference>
<dbReference type="GO" id="GO:0015562">
    <property type="term" value="F:efflux transmembrane transporter activity"/>
    <property type="evidence" value="ECO:0007669"/>
    <property type="project" value="TreeGrafter"/>
</dbReference>
<proteinExistence type="inferred from homology"/>